<dbReference type="InterPro" id="IPR038717">
    <property type="entry name" value="Tc1-like_DDE_dom"/>
</dbReference>
<dbReference type="Proteomes" id="UP000298596">
    <property type="component" value="Plasmid p1"/>
</dbReference>
<dbReference type="SUPFAM" id="SSF46689">
    <property type="entry name" value="Homeodomain-like"/>
    <property type="match status" value="1"/>
</dbReference>
<dbReference type="Pfam" id="PF13592">
    <property type="entry name" value="HTH_33"/>
    <property type="match status" value="1"/>
</dbReference>
<dbReference type="AlphaFoldDB" id="A0A4D8Q7E4"/>
<proteinExistence type="predicted"/>
<dbReference type="EMBL" id="CP032331">
    <property type="protein sequence ID" value="QCO03700.1"/>
    <property type="molecule type" value="Genomic_DNA"/>
</dbReference>
<feature type="domain" description="Winged helix-turn helix" evidence="2">
    <location>
        <begin position="106"/>
        <end position="162"/>
    </location>
</feature>
<dbReference type="InterPro" id="IPR009057">
    <property type="entry name" value="Homeodomain-like_sf"/>
</dbReference>
<dbReference type="Gene3D" id="3.30.420.10">
    <property type="entry name" value="Ribonuclease H-like superfamily/Ribonuclease H"/>
    <property type="match status" value="1"/>
</dbReference>
<dbReference type="EMBL" id="CP032331">
    <property type="protein sequence ID" value="QCO04842.1"/>
    <property type="molecule type" value="Genomic_DNA"/>
</dbReference>
<evidence type="ECO:0000313" key="5">
    <source>
        <dbReference type="Proteomes" id="UP000298596"/>
    </source>
</evidence>
<gene>
    <name evidence="3" type="ORF">D3867_16905</name>
    <name evidence="4" type="ORF">D3867_23565</name>
</gene>
<evidence type="ECO:0000313" key="3">
    <source>
        <dbReference type="EMBL" id="QCO03700.1"/>
    </source>
</evidence>
<reference evidence="3 5" key="1">
    <citation type="submission" date="2018-09" db="EMBL/GenBank/DDBJ databases">
        <title>Whole genome based analysis of evolution and adaptive divergence in Indian and Brazilian strains of Azospirillum brasilense.</title>
        <authorList>
            <person name="Singh C."/>
            <person name="Tripathi A.K."/>
        </authorList>
    </citation>
    <scope>NUCLEOTIDE SEQUENCE [LARGE SCALE GENOMIC DNA]</scope>
    <source>
        <strain evidence="3 5">MTCC4036</strain>
        <plasmid evidence="3 5">p1</plasmid>
    </source>
</reference>
<protein>
    <submittedName>
        <fullName evidence="3">IS630 family transposase</fullName>
    </submittedName>
</protein>
<geneLocation type="plasmid" evidence="3">
    <name>p1</name>
</geneLocation>
<dbReference type="InterPro" id="IPR036397">
    <property type="entry name" value="RNaseH_sf"/>
</dbReference>
<organism evidence="3 5">
    <name type="scientific">Azospirillum brasilense</name>
    <dbReference type="NCBI Taxonomy" id="192"/>
    <lineage>
        <taxon>Bacteria</taxon>
        <taxon>Pseudomonadati</taxon>
        <taxon>Pseudomonadota</taxon>
        <taxon>Alphaproteobacteria</taxon>
        <taxon>Rhodospirillales</taxon>
        <taxon>Azospirillaceae</taxon>
        <taxon>Azospirillum</taxon>
    </lineage>
</organism>
<accession>A0A4D8Q7E4</accession>
<dbReference type="NCBIfam" id="NF033545">
    <property type="entry name" value="transpos_IS630"/>
    <property type="match status" value="1"/>
</dbReference>
<evidence type="ECO:0000313" key="4">
    <source>
        <dbReference type="EMBL" id="QCO04842.1"/>
    </source>
</evidence>
<evidence type="ECO:0000259" key="1">
    <source>
        <dbReference type="Pfam" id="PF13358"/>
    </source>
</evidence>
<feature type="domain" description="Tc1-like transposase DDE" evidence="1">
    <location>
        <begin position="182"/>
        <end position="321"/>
    </location>
</feature>
<sequence>MGSKVHLVHHLAADELHRLYKAATDATERTHLQIIWLLTSGRSAQFVAEVTGYTPRWVSVIVGRYNEAGVAGLGDQRQFNPGARPLLDASQQRRLRDSLDDPPPDRGLWTGRSVAQWIAGMLGRLVSPRRGTDYLGRLGFTRQVPRPRHAEADALAQEVFKARFRRHVQALQQEDPTTPLEVWAMDEHRVGLKPVLRRVRAPRGCRPVARGHQRFEWMYLAGFVRPSTGQVIWFLADGLDAPMFGAILDAFAREVGAGPTKHVLIVLDGAGWHVAGTLDIPEGIRLEFLPPYSPGLQPAEHLWPLTNETIANTYFENLDALDQALADRCCGLADDPDRIRAATWFHWWPQFA</sequence>
<dbReference type="InterPro" id="IPR047655">
    <property type="entry name" value="Transpos_IS630-like"/>
</dbReference>
<evidence type="ECO:0000259" key="2">
    <source>
        <dbReference type="Pfam" id="PF13592"/>
    </source>
</evidence>
<dbReference type="GO" id="GO:0003676">
    <property type="term" value="F:nucleic acid binding"/>
    <property type="evidence" value="ECO:0007669"/>
    <property type="project" value="InterPro"/>
</dbReference>
<dbReference type="InterPro" id="IPR025959">
    <property type="entry name" value="Winged_HTH_dom"/>
</dbReference>
<name>A0A4D8Q7E4_AZOBR</name>
<keyword evidence="3" id="KW-0614">Plasmid</keyword>
<dbReference type="Pfam" id="PF13358">
    <property type="entry name" value="DDE_3"/>
    <property type="match status" value="1"/>
</dbReference>